<proteinExistence type="predicted"/>
<feature type="repeat" description="ANK" evidence="1">
    <location>
        <begin position="271"/>
        <end position="303"/>
    </location>
</feature>
<accession>A0A553I7M9</accession>
<dbReference type="OrthoDB" id="3200163at2759"/>
<protein>
    <submittedName>
        <fullName evidence="2">Uncharacterized protein</fullName>
    </submittedName>
</protein>
<keyword evidence="3" id="KW-1185">Reference proteome</keyword>
<dbReference type="InterPro" id="IPR036770">
    <property type="entry name" value="Ankyrin_rpt-contain_sf"/>
</dbReference>
<evidence type="ECO:0000313" key="3">
    <source>
        <dbReference type="Proteomes" id="UP000319160"/>
    </source>
</evidence>
<dbReference type="AlphaFoldDB" id="A0A553I7M9"/>
<dbReference type="Proteomes" id="UP000319160">
    <property type="component" value="Unassembled WGS sequence"/>
</dbReference>
<dbReference type="PROSITE" id="PS50297">
    <property type="entry name" value="ANK_REP_REGION"/>
    <property type="match status" value="1"/>
</dbReference>
<evidence type="ECO:0000256" key="1">
    <source>
        <dbReference type="PROSITE-ProRule" id="PRU00023"/>
    </source>
</evidence>
<dbReference type="Gene3D" id="1.25.40.20">
    <property type="entry name" value="Ankyrin repeat-containing domain"/>
    <property type="match status" value="1"/>
</dbReference>
<gene>
    <name evidence="2" type="ORF">FHL15_002929</name>
</gene>
<dbReference type="EMBL" id="VFLP01000012">
    <property type="protein sequence ID" value="TRX96205.1"/>
    <property type="molecule type" value="Genomic_DNA"/>
</dbReference>
<name>A0A553I7M9_9PEZI</name>
<dbReference type="SUPFAM" id="SSF48403">
    <property type="entry name" value="Ankyrin repeat"/>
    <property type="match status" value="1"/>
</dbReference>
<evidence type="ECO:0000313" key="2">
    <source>
        <dbReference type="EMBL" id="TRX96205.1"/>
    </source>
</evidence>
<dbReference type="PROSITE" id="PS50088">
    <property type="entry name" value="ANK_REPEAT"/>
    <property type="match status" value="1"/>
</dbReference>
<keyword evidence="1" id="KW-0040">ANK repeat</keyword>
<comment type="caution">
    <text evidence="2">The sequence shown here is derived from an EMBL/GenBank/DDBJ whole genome shotgun (WGS) entry which is preliminary data.</text>
</comment>
<sequence>MMREIEILEPIVEAMRREFNVDNYKLSTWNDDTALLAIEYCKKALDDLNSVLKDLVEGIGSSRKLKRYKAIMKTIIDGDVLDRCHARLQSAVHFLSLTQQWHIIALLKAQPTMIVQHLSRGGLIYRPKSDSNATFSPESKTTEELLRRRKGITWPLATRAAGKELGAPRYTNLWNFGPLGSIAWRYHQDEKRLHPKDFSFIARLQANYWFASQVWNIQASRAATGWTLKLNVYSIQPDCAPVFCCARNGDIAGILRLFDLGKASLQDHTPSGQSLMHIAAEYGHLDLLKVLTANGLDAFERDSNLKLNSCETMVVFGVRHGTNITALHEFYLENDIYSDCGLLVSHTTSVHLFEALSFAPPELINLMAPSAVPGFYEKLDLEQRIKYYSFHNPDSDPGTLQCLINPSGGISREDILDLQQRHGCLLVLVAFHYGPMSMRETSCHLRPWRELAQEVIQLTEDLSLHDFSMDPTFQDREFINGGQKFNPVFEFLRQNQPLTALFTALSYFRYETQEHQLPSCTKELRSRMQTTLTWWLEDLAACKVNLIKNEDEQGLNHTFKDRIRLVDFEYGAKPSDWRLHWDAEIERYVGDFWNLVEKWRLLDRNCNEE</sequence>
<reference evidence="3" key="1">
    <citation type="submission" date="2019-06" db="EMBL/GenBank/DDBJ databases">
        <title>Draft genome sequence of the griseofulvin-producing fungus Xylaria cubensis strain G536.</title>
        <authorList>
            <person name="Mead M.E."/>
            <person name="Raja H.A."/>
            <person name="Steenwyk J.L."/>
            <person name="Knowles S.L."/>
            <person name="Oberlies N.H."/>
            <person name="Rokas A."/>
        </authorList>
    </citation>
    <scope>NUCLEOTIDE SEQUENCE [LARGE SCALE GENOMIC DNA]</scope>
    <source>
        <strain evidence="3">G536</strain>
    </source>
</reference>
<organism evidence="2 3">
    <name type="scientific">Xylaria flabelliformis</name>
    <dbReference type="NCBI Taxonomy" id="2512241"/>
    <lineage>
        <taxon>Eukaryota</taxon>
        <taxon>Fungi</taxon>
        <taxon>Dikarya</taxon>
        <taxon>Ascomycota</taxon>
        <taxon>Pezizomycotina</taxon>
        <taxon>Sordariomycetes</taxon>
        <taxon>Xylariomycetidae</taxon>
        <taxon>Xylariales</taxon>
        <taxon>Xylariaceae</taxon>
        <taxon>Xylaria</taxon>
    </lineage>
</organism>
<dbReference type="InterPro" id="IPR002110">
    <property type="entry name" value="Ankyrin_rpt"/>
</dbReference>